<comment type="subcellular location">
    <subcellularLocation>
        <location evidence="1">Cell outer membrane</location>
    </subcellularLocation>
</comment>
<protein>
    <submittedName>
        <fullName evidence="8">OmpA family protein</fullName>
    </submittedName>
</protein>
<accession>A0A380RV91</accession>
<dbReference type="Gene3D" id="3.30.1330.60">
    <property type="entry name" value="OmpA-like domain"/>
    <property type="match status" value="1"/>
</dbReference>
<feature type="domain" description="OmpA-like" evidence="7">
    <location>
        <begin position="111"/>
        <end position="228"/>
    </location>
</feature>
<evidence type="ECO:0000256" key="5">
    <source>
        <dbReference type="SAM" id="MobiDB-lite"/>
    </source>
</evidence>
<dbReference type="PRINTS" id="PR01021">
    <property type="entry name" value="OMPADOMAIN"/>
</dbReference>
<feature type="chain" id="PRO_5016979571" evidence="6">
    <location>
        <begin position="21"/>
        <end position="232"/>
    </location>
</feature>
<dbReference type="Pfam" id="PF00691">
    <property type="entry name" value="OmpA"/>
    <property type="match status" value="1"/>
</dbReference>
<dbReference type="EMBL" id="UHJL01000001">
    <property type="protein sequence ID" value="SUQ19493.1"/>
    <property type="molecule type" value="Genomic_DNA"/>
</dbReference>
<evidence type="ECO:0000313" key="9">
    <source>
        <dbReference type="Proteomes" id="UP000255423"/>
    </source>
</evidence>
<keyword evidence="2 4" id="KW-0472">Membrane</keyword>
<feature type="signal peptide" evidence="6">
    <location>
        <begin position="1"/>
        <end position="20"/>
    </location>
</feature>
<feature type="compositionally biased region" description="Basic and acidic residues" evidence="5">
    <location>
        <begin position="204"/>
        <end position="215"/>
    </location>
</feature>
<evidence type="ECO:0000256" key="4">
    <source>
        <dbReference type="PROSITE-ProRule" id="PRU00473"/>
    </source>
</evidence>
<dbReference type="PANTHER" id="PTHR30329:SF21">
    <property type="entry name" value="LIPOPROTEIN YIAD-RELATED"/>
    <property type="match status" value="1"/>
</dbReference>
<sequence length="232" mass="25010">MRMISRIAFSAIVAVSFASAGKLAPNKTHAVLNVTYTNEENVPHAKKKLTFVGQNKGKKVVITTDVYGEASFHIPREDSYTILCESLTGPFECGETPYVSRTASTGGISVVFDDTRSELTGVTFKAGSAELVPNSLKTLNAAIAGLKRNPKAKIEVEGHTSSDGSADLNQQLSEDRANSVRNYMIEQGIDADRVTAVGYGPSRPKGDNSTEAGRRANRRIELKVLNADEVNF</sequence>
<dbReference type="InterPro" id="IPR006664">
    <property type="entry name" value="OMP_bac"/>
</dbReference>
<dbReference type="Proteomes" id="UP000255423">
    <property type="component" value="Unassembled WGS sequence"/>
</dbReference>
<reference evidence="8 9" key="1">
    <citation type="submission" date="2017-08" db="EMBL/GenBank/DDBJ databases">
        <authorList>
            <person name="de Groot N.N."/>
        </authorList>
    </citation>
    <scope>NUCLEOTIDE SEQUENCE [LARGE SCALE GENOMIC DNA]</scope>
    <source>
        <strain evidence="8 9">HM2</strain>
    </source>
</reference>
<dbReference type="InterPro" id="IPR036737">
    <property type="entry name" value="OmpA-like_sf"/>
</dbReference>
<dbReference type="InterPro" id="IPR006665">
    <property type="entry name" value="OmpA-like"/>
</dbReference>
<evidence type="ECO:0000313" key="8">
    <source>
        <dbReference type="EMBL" id="SUQ19493.1"/>
    </source>
</evidence>
<dbReference type="PANTHER" id="PTHR30329">
    <property type="entry name" value="STATOR ELEMENT OF FLAGELLAR MOTOR COMPLEX"/>
    <property type="match status" value="1"/>
</dbReference>
<feature type="region of interest" description="Disordered" evidence="5">
    <location>
        <begin position="196"/>
        <end position="215"/>
    </location>
</feature>
<evidence type="ECO:0000259" key="7">
    <source>
        <dbReference type="PROSITE" id="PS51123"/>
    </source>
</evidence>
<dbReference type="RefSeq" id="WP_109572114.1">
    <property type="nucleotide sequence ID" value="NZ_UHJL01000001.1"/>
</dbReference>
<dbReference type="GO" id="GO:0009279">
    <property type="term" value="C:cell outer membrane"/>
    <property type="evidence" value="ECO:0007669"/>
    <property type="project" value="UniProtKB-SubCell"/>
</dbReference>
<dbReference type="InterPro" id="IPR050330">
    <property type="entry name" value="Bact_OuterMem_StrucFunc"/>
</dbReference>
<proteinExistence type="predicted"/>
<evidence type="ECO:0000256" key="6">
    <source>
        <dbReference type="SAM" id="SignalP"/>
    </source>
</evidence>
<dbReference type="PRINTS" id="PR01023">
    <property type="entry name" value="NAFLGMOTY"/>
</dbReference>
<evidence type="ECO:0000256" key="3">
    <source>
        <dbReference type="ARBA" id="ARBA00023237"/>
    </source>
</evidence>
<evidence type="ECO:0000256" key="2">
    <source>
        <dbReference type="ARBA" id="ARBA00023136"/>
    </source>
</evidence>
<dbReference type="CDD" id="cd07185">
    <property type="entry name" value="OmpA_C-like"/>
    <property type="match status" value="1"/>
</dbReference>
<dbReference type="SUPFAM" id="SSF103088">
    <property type="entry name" value="OmpA-like"/>
    <property type="match status" value="1"/>
</dbReference>
<evidence type="ECO:0000256" key="1">
    <source>
        <dbReference type="ARBA" id="ARBA00004442"/>
    </source>
</evidence>
<dbReference type="AlphaFoldDB" id="A0A380RV91"/>
<keyword evidence="6" id="KW-0732">Signal</keyword>
<name>A0A380RV91_FIBSU</name>
<dbReference type="PROSITE" id="PS51123">
    <property type="entry name" value="OMPA_2"/>
    <property type="match status" value="1"/>
</dbReference>
<organism evidence="8 9">
    <name type="scientific">Fibrobacter succinogenes</name>
    <name type="common">Bacteroides succinogenes</name>
    <dbReference type="NCBI Taxonomy" id="833"/>
    <lineage>
        <taxon>Bacteria</taxon>
        <taxon>Pseudomonadati</taxon>
        <taxon>Fibrobacterota</taxon>
        <taxon>Fibrobacteria</taxon>
        <taxon>Fibrobacterales</taxon>
        <taxon>Fibrobacteraceae</taxon>
        <taxon>Fibrobacter</taxon>
    </lineage>
</organism>
<gene>
    <name evidence="8" type="ORF">SAMN05661053_0728</name>
</gene>
<keyword evidence="3" id="KW-0998">Cell outer membrane</keyword>